<feature type="transmembrane region" description="Helical" evidence="1">
    <location>
        <begin position="169"/>
        <end position="187"/>
    </location>
</feature>
<dbReference type="Proteomes" id="UP000521872">
    <property type="component" value="Unassembled WGS sequence"/>
</dbReference>
<feature type="transmembrane region" description="Helical" evidence="1">
    <location>
        <begin position="85"/>
        <end position="106"/>
    </location>
</feature>
<evidence type="ECO:0000313" key="2">
    <source>
        <dbReference type="EMBL" id="KAF4622546.1"/>
    </source>
</evidence>
<evidence type="ECO:0000256" key="1">
    <source>
        <dbReference type="SAM" id="Phobius"/>
    </source>
</evidence>
<proteinExistence type="predicted"/>
<feature type="transmembrane region" description="Helical" evidence="1">
    <location>
        <begin position="207"/>
        <end position="227"/>
    </location>
</feature>
<protein>
    <submittedName>
        <fullName evidence="2">Uncharacterized protein</fullName>
    </submittedName>
</protein>
<evidence type="ECO:0000313" key="3">
    <source>
        <dbReference type="Proteomes" id="UP000521872"/>
    </source>
</evidence>
<feature type="transmembrane region" description="Helical" evidence="1">
    <location>
        <begin position="127"/>
        <end position="149"/>
    </location>
</feature>
<comment type="caution">
    <text evidence="2">The sequence shown here is derived from an EMBL/GenBank/DDBJ whole genome shotgun (WGS) entry which is preliminary data.</text>
</comment>
<dbReference type="AlphaFoldDB" id="A0A8H4R4C3"/>
<accession>A0A8H4R4C3</accession>
<gene>
    <name evidence="2" type="ORF">D9613_008973</name>
</gene>
<organism evidence="2 3">
    <name type="scientific">Agrocybe pediades</name>
    <dbReference type="NCBI Taxonomy" id="84607"/>
    <lineage>
        <taxon>Eukaryota</taxon>
        <taxon>Fungi</taxon>
        <taxon>Dikarya</taxon>
        <taxon>Basidiomycota</taxon>
        <taxon>Agaricomycotina</taxon>
        <taxon>Agaricomycetes</taxon>
        <taxon>Agaricomycetidae</taxon>
        <taxon>Agaricales</taxon>
        <taxon>Agaricineae</taxon>
        <taxon>Strophariaceae</taxon>
        <taxon>Agrocybe</taxon>
    </lineage>
</organism>
<keyword evidence="1" id="KW-0472">Membrane</keyword>
<feature type="transmembrane region" description="Helical" evidence="1">
    <location>
        <begin position="43"/>
        <end position="65"/>
    </location>
</feature>
<feature type="transmembrane region" description="Helical" evidence="1">
    <location>
        <begin position="12"/>
        <end position="31"/>
    </location>
</feature>
<feature type="transmembrane region" description="Helical" evidence="1">
    <location>
        <begin position="247"/>
        <end position="266"/>
    </location>
</feature>
<keyword evidence="3" id="KW-1185">Reference proteome</keyword>
<name>A0A8H4R4C3_9AGAR</name>
<reference evidence="2 3" key="1">
    <citation type="submission" date="2019-12" db="EMBL/GenBank/DDBJ databases">
        <authorList>
            <person name="Floudas D."/>
            <person name="Bentzer J."/>
            <person name="Ahren D."/>
            <person name="Johansson T."/>
            <person name="Persson P."/>
            <person name="Tunlid A."/>
        </authorList>
    </citation>
    <scope>NUCLEOTIDE SEQUENCE [LARGE SCALE GENOMIC DNA]</scope>
    <source>
        <strain evidence="2 3">CBS 102.39</strain>
    </source>
</reference>
<dbReference type="EMBL" id="JAACJL010000002">
    <property type="protein sequence ID" value="KAF4622546.1"/>
    <property type="molecule type" value="Genomic_DNA"/>
</dbReference>
<keyword evidence="1" id="KW-1133">Transmembrane helix</keyword>
<sequence>MMISGALNSTLLFVYLAGVSIGLYLFTLAIYLSPQSNRRHRSFVITCITVLACALVGELCLQWYSMSISYVYFASTRLEMFAGKGAFSVAVPITAIIFVMLGQIVADGLMIWRSFHASGGSYSRVSPVILLFIAEVGLCMTSITLNILYNLHPTLLTVRSARRYNVIEGSSSIVTASTSILATFFIGHRIYSSTSSDPRSRQRYARIIEIIIHSSAIYSTAMLAQAICNLINTGDSNRSPALIVVTNYLTTLSVATASIAPTLMVARLGLEQGKEVDESSITSLTLPEDVAMQVVNFSDSRNSNPSDA</sequence>
<keyword evidence="1" id="KW-0812">Transmembrane</keyword>